<sequence>MYCNIIHDIDYDKLKEEIDKACDFFINNSQYTISLIHKALFYTKPLLKTQEELNLVENLAEKIRIQAKLLKEFANSQEFKTLKEDIVEYDYDDYIKNRTFYALESNEEIFGKHPITYALERQEQIQDKEPLDWIKENRNHISVKDWLTEHVIENLDDFQTHNELVQKLKIAKTKSIIKKITDAVEANLAKNLDHSKNCMIEDPNISCIEGNAQKTR</sequence>
<protein>
    <submittedName>
        <fullName evidence="1">Uncharacterized protein</fullName>
    </submittedName>
</protein>
<keyword evidence="2" id="KW-1185">Reference proteome</keyword>
<reference evidence="1 2" key="1">
    <citation type="journal article" date="2021" name="Microb. Ecol.">
        <title>Candidatus Mesenet longicola: Novel Endosymbionts of Brontispa longissima that Induce Cytoplasmic Incompatibility.</title>
        <authorList>
            <person name="Takano S."/>
            <person name="Gotoh Y."/>
            <person name="Hayashi T."/>
        </authorList>
    </citation>
    <scope>NUCLEOTIDE SEQUENCE [LARGE SCALE GENOMIC DNA]</scope>
    <source>
        <strain evidence="1">L5</strain>
    </source>
</reference>
<proteinExistence type="predicted"/>
<dbReference type="AlphaFoldDB" id="A0A8J3MQN0"/>
<accession>A0A8J3MQN0</accession>
<organism evidence="1 2">
    <name type="scientific">Candidatus Mesenet longicola</name>
    <dbReference type="NCBI Taxonomy" id="1892558"/>
    <lineage>
        <taxon>Bacteria</taxon>
        <taxon>Pseudomonadati</taxon>
        <taxon>Pseudomonadota</taxon>
        <taxon>Alphaproteobacteria</taxon>
        <taxon>Rickettsiales</taxon>
        <taxon>Anaplasmataceae</taxon>
        <taxon>Candidatus Mesenet</taxon>
    </lineage>
</organism>
<evidence type="ECO:0000313" key="1">
    <source>
        <dbReference type="EMBL" id="GHM59727.1"/>
    </source>
</evidence>
<gene>
    <name evidence="1" type="ORF">sL5_07200</name>
</gene>
<name>A0A8J3MQN0_9RICK</name>
<dbReference type="EMBL" id="BNGU01000030">
    <property type="protein sequence ID" value="GHM59727.1"/>
    <property type="molecule type" value="Genomic_DNA"/>
</dbReference>
<comment type="caution">
    <text evidence="1">The sequence shown here is derived from an EMBL/GenBank/DDBJ whole genome shotgun (WGS) entry which is preliminary data.</text>
</comment>
<dbReference type="Proteomes" id="UP000637906">
    <property type="component" value="Unassembled WGS sequence"/>
</dbReference>
<evidence type="ECO:0000313" key="2">
    <source>
        <dbReference type="Proteomes" id="UP000637906"/>
    </source>
</evidence>